<gene>
    <name evidence="2" type="ORF">NJ75_04331</name>
</gene>
<dbReference type="STRING" id="48936.NJ75_04331"/>
<keyword evidence="1" id="KW-0732">Signal</keyword>
<keyword evidence="3" id="KW-1185">Reference proteome</keyword>
<accession>A0A0B8ZV99</accession>
<dbReference type="AlphaFoldDB" id="A0A0B8ZV99"/>
<dbReference type="RefSeq" id="WP_039337979.1">
    <property type="nucleotide sequence ID" value="NZ_JRVC01000032.1"/>
</dbReference>
<organism evidence="2 3">
    <name type="scientific">Novosphingobium subterraneum</name>
    <dbReference type="NCBI Taxonomy" id="48936"/>
    <lineage>
        <taxon>Bacteria</taxon>
        <taxon>Pseudomonadati</taxon>
        <taxon>Pseudomonadota</taxon>
        <taxon>Alphaproteobacteria</taxon>
        <taxon>Sphingomonadales</taxon>
        <taxon>Sphingomonadaceae</taxon>
        <taxon>Novosphingobium</taxon>
    </lineage>
</organism>
<dbReference type="InterPro" id="IPR014111">
    <property type="entry name" value="T4SS_TraF-like"/>
</dbReference>
<dbReference type="InterPro" id="IPR036249">
    <property type="entry name" value="Thioredoxin-like_sf"/>
</dbReference>
<evidence type="ECO:0000256" key="1">
    <source>
        <dbReference type="SAM" id="SignalP"/>
    </source>
</evidence>
<name>A0A0B8ZV99_9SPHN</name>
<dbReference type="Proteomes" id="UP000031338">
    <property type="component" value="Unassembled WGS sequence"/>
</dbReference>
<dbReference type="InterPro" id="IPR039555">
    <property type="entry name" value="TraF/TrbB"/>
</dbReference>
<dbReference type="EMBL" id="JRVC01000032">
    <property type="protein sequence ID" value="KHS42203.1"/>
    <property type="molecule type" value="Genomic_DNA"/>
</dbReference>
<evidence type="ECO:0000313" key="2">
    <source>
        <dbReference type="EMBL" id="KHS42203.1"/>
    </source>
</evidence>
<evidence type="ECO:0000313" key="3">
    <source>
        <dbReference type="Proteomes" id="UP000031338"/>
    </source>
</evidence>
<reference evidence="2 3" key="1">
    <citation type="submission" date="2014-10" db="EMBL/GenBank/DDBJ databases">
        <title>Draft genome sequence of Novosphingobium subterraneum DSM 12447.</title>
        <authorList>
            <person name="Gan H.M."/>
            <person name="Gan H.Y."/>
            <person name="Savka M.A."/>
        </authorList>
    </citation>
    <scope>NUCLEOTIDE SEQUENCE [LARGE SCALE GENOMIC DNA]</scope>
    <source>
        <strain evidence="2 3">DSM 12447</strain>
    </source>
</reference>
<dbReference type="SUPFAM" id="SSF52833">
    <property type="entry name" value="Thioredoxin-like"/>
    <property type="match status" value="1"/>
</dbReference>
<comment type="caution">
    <text evidence="2">The sequence shown here is derived from an EMBL/GenBank/DDBJ whole genome shotgun (WGS) entry which is preliminary data.</text>
</comment>
<feature type="signal peptide" evidence="1">
    <location>
        <begin position="1"/>
        <end position="28"/>
    </location>
</feature>
<dbReference type="Gene3D" id="3.40.30.10">
    <property type="entry name" value="Glutaredoxin"/>
    <property type="match status" value="1"/>
</dbReference>
<proteinExistence type="predicted"/>
<sequence length="274" mass="30213">MPTSTTILGPLGVIGLAMALGLSSQVHAAPSESSEIEIRRDPDALYCTERQLGTWFYCDPPEGKLAPAPTRTSPRATLAAIGAELEELKARAILDPSPENVTSYIRFQRAQLDRSSTFADVWQRALWQDPGLDYTLQRPVSTLGKRAWIDQRKADRDHVMAELGRRYGVFYFFASSCGACDIFAPILKALSDRYALPVLAVSMDGGPSATFHDYMVDSGQYERLGLGSDRQVPALVLFDSVTRRPMPIGYGILSQDEILDRVFQLTTVKSGSDF</sequence>
<protein>
    <submittedName>
        <fullName evidence="2">Conjugal transfer pilus assembly protein TraF</fullName>
    </submittedName>
</protein>
<dbReference type="NCBIfam" id="TIGR02740">
    <property type="entry name" value="TraF-like"/>
    <property type="match status" value="1"/>
</dbReference>
<dbReference type="Pfam" id="PF13728">
    <property type="entry name" value="TraF"/>
    <property type="match status" value="1"/>
</dbReference>
<feature type="chain" id="PRO_5002127853" evidence="1">
    <location>
        <begin position="29"/>
        <end position="274"/>
    </location>
</feature>
<dbReference type="PATRIC" id="fig|48936.3.peg.4363"/>